<dbReference type="Proteomes" id="UP000198702">
    <property type="component" value="Unassembled WGS sequence"/>
</dbReference>
<gene>
    <name evidence="2" type="ORF">SAMN04487751_2427</name>
</gene>
<dbReference type="Pfam" id="PF14258">
    <property type="entry name" value="DUF4350"/>
    <property type="match status" value="1"/>
</dbReference>
<accession>A0A7Z7D3F8</accession>
<evidence type="ECO:0000313" key="2">
    <source>
        <dbReference type="EMBL" id="SFI63835.1"/>
    </source>
</evidence>
<evidence type="ECO:0000259" key="1">
    <source>
        <dbReference type="Pfam" id="PF14258"/>
    </source>
</evidence>
<protein>
    <recommendedName>
        <fullName evidence="1">DUF4350 domain-containing protein</fullName>
    </recommendedName>
</protein>
<dbReference type="RefSeq" id="WP_051526354.1">
    <property type="nucleotide sequence ID" value="NZ_FOQZ01000004.1"/>
</dbReference>
<feature type="domain" description="DUF4350" evidence="1">
    <location>
        <begin position="49"/>
        <end position="216"/>
    </location>
</feature>
<dbReference type="AlphaFoldDB" id="A0A7Z7D3F8"/>
<proteinExistence type="predicted"/>
<dbReference type="EMBL" id="FOQZ01000004">
    <property type="protein sequence ID" value="SFI63835.1"/>
    <property type="molecule type" value="Genomic_DNA"/>
</dbReference>
<evidence type="ECO:0000313" key="3">
    <source>
        <dbReference type="Proteomes" id="UP000198702"/>
    </source>
</evidence>
<reference evidence="2 3" key="1">
    <citation type="submission" date="2016-10" db="EMBL/GenBank/DDBJ databases">
        <authorList>
            <person name="Varghese N."/>
            <person name="Submissions S."/>
        </authorList>
    </citation>
    <scope>NUCLEOTIDE SEQUENCE [LARGE SCALE GENOMIC DNA]</scope>
    <source>
        <strain evidence="2 3">UNC380MFSha3.1</strain>
    </source>
</reference>
<comment type="caution">
    <text evidence="2">The sequence shown here is derived from an EMBL/GenBank/DDBJ whole genome shotgun (WGS) entry which is preliminary data.</text>
</comment>
<organism evidence="2 3">
    <name type="scientific">Microbacterium saccharophilum</name>
    <dbReference type="NCBI Taxonomy" id="1213358"/>
    <lineage>
        <taxon>Bacteria</taxon>
        <taxon>Bacillati</taxon>
        <taxon>Actinomycetota</taxon>
        <taxon>Actinomycetes</taxon>
        <taxon>Micrococcales</taxon>
        <taxon>Microbacteriaceae</taxon>
        <taxon>Microbacterium</taxon>
    </lineage>
</organism>
<dbReference type="InterPro" id="IPR025646">
    <property type="entry name" value="DUF4350"/>
</dbReference>
<sequence>MTAAGTAAAPRRRAVAGWTAIGAALLVVGAVAAAIGGIAQMPAAGLLDPQSATPDGGRALARILEGHGVAVTVARDRAAAEDAVTSASTLVLTDTAPLSDEALAAVTGTAADVVLLEPRSRDLRLLLARSAPAGVGDGAAPPGCGLAEAVRAGEVSPGTVFRAVGDAVGCYPSGDGHGLLVLETGDRRIAALDATALLTNERLARDGNAALGVNLLGRRSHVVWYLPALQDSDLATAPTVGELTPDWVTPAIALLAGAALAAAVWRGRRFGPLVAETLPVSVRAGETTVGRAQLYARAGDAGHAADQLRIAALDRLARLVGLGPAASAREVSDAVAVHLSADPGTVAGVLLDAVPRTDRELVDLAARLRDLEDALASKSDAIVTGTLRPERNTP</sequence>
<name>A0A7Z7D3F8_9MICO</name>